<dbReference type="STRING" id="288992.SAMN04488522_106279"/>
<dbReference type="EMBL" id="FQUQ01000006">
    <property type="protein sequence ID" value="SHG62165.1"/>
    <property type="molecule type" value="Genomic_DNA"/>
</dbReference>
<accession>A0A1M5LB53</accession>
<name>A0A1M5LB53_9SPHI</name>
<sequence length="55" mass="6687">MRSYFIKRIFFSDISLWVKLLLLLHKDEVPAIPVYGSFLVLRNKHNERTKKHYKP</sequence>
<keyword evidence="2" id="KW-1185">Reference proteome</keyword>
<reference evidence="2" key="1">
    <citation type="submission" date="2016-11" db="EMBL/GenBank/DDBJ databases">
        <authorList>
            <person name="Varghese N."/>
            <person name="Submissions S."/>
        </authorList>
    </citation>
    <scope>NUCLEOTIDE SEQUENCE [LARGE SCALE GENOMIC DNA]</scope>
    <source>
        <strain evidence="2">DSM 16990</strain>
    </source>
</reference>
<organism evidence="1 2">
    <name type="scientific">Pedobacter caeni</name>
    <dbReference type="NCBI Taxonomy" id="288992"/>
    <lineage>
        <taxon>Bacteria</taxon>
        <taxon>Pseudomonadati</taxon>
        <taxon>Bacteroidota</taxon>
        <taxon>Sphingobacteriia</taxon>
        <taxon>Sphingobacteriales</taxon>
        <taxon>Sphingobacteriaceae</taxon>
        <taxon>Pedobacter</taxon>
    </lineage>
</organism>
<gene>
    <name evidence="1" type="ORF">SAMN04488522_106279</name>
</gene>
<dbReference type="AlphaFoldDB" id="A0A1M5LB53"/>
<dbReference type="Proteomes" id="UP000184287">
    <property type="component" value="Unassembled WGS sequence"/>
</dbReference>
<proteinExistence type="predicted"/>
<evidence type="ECO:0000313" key="2">
    <source>
        <dbReference type="Proteomes" id="UP000184287"/>
    </source>
</evidence>
<evidence type="ECO:0000313" key="1">
    <source>
        <dbReference type="EMBL" id="SHG62165.1"/>
    </source>
</evidence>
<protein>
    <submittedName>
        <fullName evidence="1">Uncharacterized protein</fullName>
    </submittedName>
</protein>